<evidence type="ECO:0000313" key="3">
    <source>
        <dbReference type="EMBL" id="KRZ39432.1"/>
    </source>
</evidence>
<evidence type="ECO:0000313" key="5">
    <source>
        <dbReference type="Proteomes" id="UP000054805"/>
    </source>
</evidence>
<dbReference type="EMBL" id="JYDS01000070">
    <property type="protein sequence ID" value="KRZ27485.1"/>
    <property type="molecule type" value="Genomic_DNA"/>
</dbReference>
<sequence>MPKVRNEILIGQQQCVPNLTKYNNSNNNNNNVDKEEKVRINTLFQLLSRPPVPLLQLLASQHSAE</sequence>
<dbReference type="EMBL" id="JYDV01000035">
    <property type="protein sequence ID" value="KRZ39432.1"/>
    <property type="molecule type" value="Genomic_DNA"/>
</dbReference>
<accession>A0A0V1JX24</accession>
<dbReference type="EMBL" id="JYDR01000045">
    <property type="protein sequence ID" value="KRY72382.1"/>
    <property type="molecule type" value="Genomic_DNA"/>
</dbReference>
<evidence type="ECO:0000313" key="4">
    <source>
        <dbReference type="Proteomes" id="UP000054632"/>
    </source>
</evidence>
<organism evidence="3 6">
    <name type="scientific">Trichinella pseudospiralis</name>
    <name type="common">Parasitic roundworm</name>
    <dbReference type="NCBI Taxonomy" id="6337"/>
    <lineage>
        <taxon>Eukaryota</taxon>
        <taxon>Metazoa</taxon>
        <taxon>Ecdysozoa</taxon>
        <taxon>Nematoda</taxon>
        <taxon>Enoplea</taxon>
        <taxon>Dorylaimia</taxon>
        <taxon>Trichinellida</taxon>
        <taxon>Trichinellidae</taxon>
        <taxon>Trichinella</taxon>
    </lineage>
</organism>
<evidence type="ECO:0000313" key="1">
    <source>
        <dbReference type="EMBL" id="KRY72382.1"/>
    </source>
</evidence>
<evidence type="ECO:0000313" key="2">
    <source>
        <dbReference type="EMBL" id="KRZ27485.1"/>
    </source>
</evidence>
<dbReference type="Proteomes" id="UP000054805">
    <property type="component" value="Unassembled WGS sequence"/>
</dbReference>
<keyword evidence="5" id="KW-1185">Reference proteome</keyword>
<evidence type="ECO:0000313" key="6">
    <source>
        <dbReference type="Proteomes" id="UP000054826"/>
    </source>
</evidence>
<dbReference type="Proteomes" id="UP000054826">
    <property type="component" value="Unassembled WGS sequence"/>
</dbReference>
<dbReference type="AlphaFoldDB" id="A0A0V1JX24"/>
<reference evidence="4 5" key="1">
    <citation type="submission" date="2015-01" db="EMBL/GenBank/DDBJ databases">
        <title>Evolution of Trichinella species and genotypes.</title>
        <authorList>
            <person name="Korhonen P.K."/>
            <person name="Edoardo P."/>
            <person name="Giuseppe L.R."/>
            <person name="Gasser R.B."/>
        </authorList>
    </citation>
    <scope>NUCLEOTIDE SEQUENCE [LARGE SCALE GENOMIC DNA]</scope>
    <source>
        <strain evidence="1">ISS13</strain>
        <strain evidence="3">ISS176</strain>
        <strain evidence="2">ISS588</strain>
    </source>
</reference>
<name>A0A0V1JX24_TRIPS</name>
<protein>
    <submittedName>
        <fullName evidence="3">Uncharacterized protein</fullName>
    </submittedName>
</protein>
<comment type="caution">
    <text evidence="3">The sequence shown here is derived from an EMBL/GenBank/DDBJ whole genome shotgun (WGS) entry which is preliminary data.</text>
</comment>
<dbReference type="Proteomes" id="UP000054632">
    <property type="component" value="Unassembled WGS sequence"/>
</dbReference>
<gene>
    <name evidence="1" type="ORF">T4A_107</name>
    <name evidence="2" type="ORF">T4B_13359</name>
    <name evidence="3" type="ORF">T4C_5078</name>
</gene>
<proteinExistence type="predicted"/>